<evidence type="ECO:0000313" key="2">
    <source>
        <dbReference type="EMBL" id="SMC09304.1"/>
    </source>
</evidence>
<name>A0A1W1WSN3_9BACT</name>
<proteinExistence type="predicted"/>
<sequence>MREKSFKFFIKQKSILIDEKRFVIANLQKKMENLQEKIDQKKSKIDLLDSQEYESLFSLHNAKALQKELKKEIAQLNQQKRVLEEEIEEIKIELKEIFSQKKALEKMLQKQRIEAQHKKMQEENRLADESHLRKTLFHS</sequence>
<organism evidence="2 3">
    <name type="scientific">Nitratiruptor tergarcus DSM 16512</name>
    <dbReference type="NCBI Taxonomy" id="1069081"/>
    <lineage>
        <taxon>Bacteria</taxon>
        <taxon>Pseudomonadati</taxon>
        <taxon>Campylobacterota</taxon>
        <taxon>Epsilonproteobacteria</taxon>
        <taxon>Nautiliales</taxon>
        <taxon>Nitratiruptoraceae</taxon>
        <taxon>Nitratiruptor</taxon>
    </lineage>
</organism>
<gene>
    <name evidence="2" type="ORF">SAMN05660197_1110</name>
</gene>
<dbReference type="RefSeq" id="WP_084275539.1">
    <property type="nucleotide sequence ID" value="NZ_AP026671.1"/>
</dbReference>
<dbReference type="Proteomes" id="UP000192602">
    <property type="component" value="Unassembled WGS sequence"/>
</dbReference>
<feature type="region of interest" description="Disordered" evidence="1">
    <location>
        <begin position="116"/>
        <end position="139"/>
    </location>
</feature>
<dbReference type="AlphaFoldDB" id="A0A1W1WSN3"/>
<dbReference type="STRING" id="1069081.SAMN05660197_1110"/>
<protein>
    <submittedName>
        <fullName evidence="2">Kinesin family member 4/21/27</fullName>
    </submittedName>
</protein>
<evidence type="ECO:0000313" key="3">
    <source>
        <dbReference type="Proteomes" id="UP000192602"/>
    </source>
</evidence>
<reference evidence="3" key="1">
    <citation type="submission" date="2017-04" db="EMBL/GenBank/DDBJ databases">
        <authorList>
            <person name="Varghese N."/>
            <person name="Submissions S."/>
        </authorList>
    </citation>
    <scope>NUCLEOTIDE SEQUENCE [LARGE SCALE GENOMIC DNA]</scope>
    <source>
        <strain evidence="3">DSM 16512</strain>
    </source>
</reference>
<dbReference type="EMBL" id="FWWZ01000001">
    <property type="protein sequence ID" value="SMC09304.1"/>
    <property type="molecule type" value="Genomic_DNA"/>
</dbReference>
<keyword evidence="3" id="KW-1185">Reference proteome</keyword>
<evidence type="ECO:0000256" key="1">
    <source>
        <dbReference type="SAM" id="MobiDB-lite"/>
    </source>
</evidence>
<accession>A0A1W1WSN3</accession>
<feature type="compositionally biased region" description="Basic and acidic residues" evidence="1">
    <location>
        <begin position="116"/>
        <end position="132"/>
    </location>
</feature>